<dbReference type="InterPro" id="IPR050951">
    <property type="entry name" value="Retrovirus_Pol_polyprotein"/>
</dbReference>
<evidence type="ECO:0000313" key="4">
    <source>
        <dbReference type="Proteomes" id="UP001239994"/>
    </source>
</evidence>
<dbReference type="CDD" id="cd01647">
    <property type="entry name" value="RT_LTR"/>
    <property type="match status" value="1"/>
</dbReference>
<keyword evidence="1" id="KW-0511">Multifunctional enzyme</keyword>
<dbReference type="Proteomes" id="UP001239994">
    <property type="component" value="Unassembled WGS sequence"/>
</dbReference>
<dbReference type="InterPro" id="IPR043128">
    <property type="entry name" value="Rev_trsase/Diguanyl_cyclase"/>
</dbReference>
<dbReference type="EMBL" id="JAROKS010000020">
    <property type="protein sequence ID" value="KAK1791373.1"/>
    <property type="molecule type" value="Genomic_DNA"/>
</dbReference>
<evidence type="ECO:0000256" key="1">
    <source>
        <dbReference type="ARBA" id="ARBA00023268"/>
    </source>
</evidence>
<dbReference type="InterPro" id="IPR043502">
    <property type="entry name" value="DNA/RNA_pol_sf"/>
</dbReference>
<dbReference type="FunFam" id="3.10.20.370:FF:000003">
    <property type="entry name" value="Transposon Tf2-6 polyprotein"/>
    <property type="match status" value="1"/>
</dbReference>
<protein>
    <recommendedName>
        <fullName evidence="2">Reverse transcriptase/retrotransposon-derived protein RNase H-like domain-containing protein</fullName>
    </recommendedName>
</protein>
<dbReference type="AlphaFoldDB" id="A0AAD9DSA4"/>
<dbReference type="Gene3D" id="3.10.20.370">
    <property type="match status" value="1"/>
</dbReference>
<dbReference type="GO" id="GO:0004523">
    <property type="term" value="F:RNA-DNA hybrid ribonuclease activity"/>
    <property type="evidence" value="ECO:0007669"/>
    <property type="project" value="UniProtKB-EC"/>
</dbReference>
<name>A0AAD9DSA4_9TELE</name>
<dbReference type="Gene3D" id="3.30.70.270">
    <property type="match status" value="1"/>
</dbReference>
<gene>
    <name evidence="3" type="ORF">P4O66_013388</name>
</gene>
<dbReference type="PANTHER" id="PTHR37984">
    <property type="entry name" value="PROTEIN CBG26694"/>
    <property type="match status" value="1"/>
</dbReference>
<dbReference type="Pfam" id="PF17919">
    <property type="entry name" value="RT_RNaseH_2"/>
    <property type="match status" value="1"/>
</dbReference>
<evidence type="ECO:0000313" key="3">
    <source>
        <dbReference type="EMBL" id="KAK1791373.1"/>
    </source>
</evidence>
<comment type="caution">
    <text evidence="3">The sequence shown here is derived from an EMBL/GenBank/DDBJ whole genome shotgun (WGS) entry which is preliminary data.</text>
</comment>
<keyword evidence="4" id="KW-1185">Reference proteome</keyword>
<feature type="domain" description="Reverse transcriptase/retrotransposon-derived protein RNase H-like" evidence="2">
    <location>
        <begin position="76"/>
        <end position="169"/>
    </location>
</feature>
<dbReference type="InterPro" id="IPR041577">
    <property type="entry name" value="RT_RNaseH_2"/>
</dbReference>
<proteinExistence type="predicted"/>
<reference evidence="3" key="1">
    <citation type="submission" date="2023-03" db="EMBL/GenBank/DDBJ databases">
        <title>Electrophorus voltai genome.</title>
        <authorList>
            <person name="Bian C."/>
        </authorList>
    </citation>
    <scope>NUCLEOTIDE SEQUENCE</scope>
    <source>
        <strain evidence="3">CB-2022</strain>
        <tissue evidence="3">Muscle</tissue>
    </source>
</reference>
<evidence type="ECO:0000259" key="2">
    <source>
        <dbReference type="Pfam" id="PF17919"/>
    </source>
</evidence>
<accession>A0AAD9DSA4</accession>
<dbReference type="PANTHER" id="PTHR37984:SF5">
    <property type="entry name" value="PROTEIN NYNRIN-LIKE"/>
    <property type="match status" value="1"/>
</dbReference>
<organism evidence="3 4">
    <name type="scientific">Electrophorus voltai</name>
    <dbReference type="NCBI Taxonomy" id="2609070"/>
    <lineage>
        <taxon>Eukaryota</taxon>
        <taxon>Metazoa</taxon>
        <taxon>Chordata</taxon>
        <taxon>Craniata</taxon>
        <taxon>Vertebrata</taxon>
        <taxon>Euteleostomi</taxon>
        <taxon>Actinopterygii</taxon>
        <taxon>Neopterygii</taxon>
        <taxon>Teleostei</taxon>
        <taxon>Ostariophysi</taxon>
        <taxon>Gymnotiformes</taxon>
        <taxon>Gymnotoidei</taxon>
        <taxon>Gymnotidae</taxon>
        <taxon>Electrophorus</taxon>
    </lineage>
</organism>
<dbReference type="SUPFAM" id="SSF56672">
    <property type="entry name" value="DNA/RNA polymerases"/>
    <property type="match status" value="1"/>
</dbReference>
<sequence length="172" mass="19623">MTSAFEVLQQASIFTKLNLHSAYNLVRLEEGDEWKTVFITPSGRYEYLVMPFGLKNAPAVFQLYINDVLREALDKCAFDELKRCLIKAPILQLPGAKLRLVIELDASEMGVGAVLSQRSGEDKKLHRCAYFSRCLSPAERNYDVGDHELLAVKLVLEEWRHWLEGAKHPFLV</sequence>